<dbReference type="EMBL" id="JFZB01000072">
    <property type="protein sequence ID" value="KFI24155.1"/>
    <property type="molecule type" value="Genomic_DNA"/>
</dbReference>
<dbReference type="AlphaFoldDB" id="A0A086XQ55"/>
<organism evidence="1 2">
    <name type="scientific">Paenirhodobacter enshiensis</name>
    <dbReference type="NCBI Taxonomy" id="1105367"/>
    <lineage>
        <taxon>Bacteria</taxon>
        <taxon>Pseudomonadati</taxon>
        <taxon>Pseudomonadota</taxon>
        <taxon>Alphaproteobacteria</taxon>
        <taxon>Rhodobacterales</taxon>
        <taxon>Rhodobacter group</taxon>
        <taxon>Paenirhodobacter</taxon>
    </lineage>
</organism>
<accession>A0A086XQ55</accession>
<protein>
    <submittedName>
        <fullName evidence="1">Uncharacterized protein</fullName>
    </submittedName>
</protein>
<keyword evidence="2" id="KW-1185">Reference proteome</keyword>
<gene>
    <name evidence="1" type="ORF">CG50_13745</name>
</gene>
<sequence length="106" mass="11612">MSTRVGTISKRLSGHLDWPLVEIMALEDALDDRCVRRWLLSTTPDHAEHIDLLDGASALSREVGEAVSAVVGLATGKADRARVRKEVQDARHVVERLSAVLEGDED</sequence>
<evidence type="ECO:0000313" key="1">
    <source>
        <dbReference type="EMBL" id="KFI24155.1"/>
    </source>
</evidence>
<proteinExistence type="predicted"/>
<reference evidence="1 2" key="1">
    <citation type="submission" date="2014-03" db="EMBL/GenBank/DDBJ databases">
        <title>Genome of Paenirhodobacter enshiensis DW2-9.</title>
        <authorList>
            <person name="Wang D."/>
            <person name="Wang G."/>
        </authorList>
    </citation>
    <scope>NUCLEOTIDE SEQUENCE [LARGE SCALE GENOMIC DNA]</scope>
    <source>
        <strain evidence="1 2">DW2-9</strain>
    </source>
</reference>
<name>A0A086XQ55_9RHOB</name>
<comment type="caution">
    <text evidence="1">The sequence shown here is derived from an EMBL/GenBank/DDBJ whole genome shotgun (WGS) entry which is preliminary data.</text>
</comment>
<dbReference type="Proteomes" id="UP000028824">
    <property type="component" value="Unassembled WGS sequence"/>
</dbReference>
<evidence type="ECO:0000313" key="2">
    <source>
        <dbReference type="Proteomes" id="UP000028824"/>
    </source>
</evidence>